<proteinExistence type="predicted"/>
<dbReference type="Gene3D" id="3.40.190.10">
    <property type="entry name" value="Periplasmic binding protein-like II"/>
    <property type="match status" value="1"/>
</dbReference>
<dbReference type="Pfam" id="PF13416">
    <property type="entry name" value="SBP_bac_8"/>
    <property type="match status" value="1"/>
</dbReference>
<sequence>MMEPLRILCTEILPWRLLKERAEADLGFPIEFMEQDFVTAQRTAAMRSDSYDVYDQCFHNLDIVWHWRAIQPIEISRIDAWEEMSDLARCVGANGTGGGLGDTPASRLYVQPDSTLSANPTGRISMLPTVYNFDSFAINQGEAALDVDRDVVSWSELLNPRWQGRVALVDEPAIGAFDLTMALVAAGRMEVRDLGNMTVEEIDEMYGHAVELVNSGHFAPFWRRASEPVDRFSDGDLCISSIWSPSVVAMKARGMKVRQASPTEGYRAWHGGLCLAQHLQGKRLDMAYAWFNWFLDGWAGACMARQGYYMSVPERVRAVLDSDEWDYWYEGKPAARNLPDPHGREAIRAGDVRSGGSYRARAKHIAVWNSAMDEHNFLVRRWNKIIELAEARRARRRADCPRSVSAN</sequence>
<accession>A0ABM6II70</accession>
<evidence type="ECO:0000313" key="2">
    <source>
        <dbReference type="EMBL" id="AQS48551.1"/>
    </source>
</evidence>
<keyword evidence="3" id="KW-1185">Reference proteome</keyword>
<reference evidence="2 3" key="1">
    <citation type="submission" date="2017-01" db="EMBL/GenBank/DDBJ databases">
        <title>The complete genome sequence of a sulfur-oxidizing marine bacterium Thioclava sp. 25B10_4T.</title>
        <authorList>
            <person name="Liu Y."/>
            <person name="Lai Q."/>
            <person name="Shao Z."/>
        </authorList>
    </citation>
    <scope>NUCLEOTIDE SEQUENCE [LARGE SCALE GENOMIC DNA]</scope>
    <source>
        <strain evidence="2 3">25B10_4</strain>
    </source>
</reference>
<gene>
    <name evidence="2" type="ORF">BMG03_12680</name>
</gene>
<name>A0ABM6II70_9RHOB</name>
<evidence type="ECO:0000313" key="3">
    <source>
        <dbReference type="Proteomes" id="UP000185622"/>
    </source>
</evidence>
<protein>
    <submittedName>
        <fullName evidence="2">Signal peptide prediction</fullName>
    </submittedName>
</protein>
<dbReference type="PANTHER" id="PTHR30222">
    <property type="entry name" value="SPERMIDINE/PUTRESCINE-BINDING PERIPLASMIC PROTEIN"/>
    <property type="match status" value="1"/>
</dbReference>
<dbReference type="SUPFAM" id="SSF53850">
    <property type="entry name" value="Periplasmic binding protein-like II"/>
    <property type="match status" value="1"/>
</dbReference>
<evidence type="ECO:0000256" key="1">
    <source>
        <dbReference type="ARBA" id="ARBA00022729"/>
    </source>
</evidence>
<dbReference type="PANTHER" id="PTHR30222:SF17">
    <property type="entry name" value="SPERMIDINE_PUTRESCINE-BINDING PERIPLASMIC PROTEIN"/>
    <property type="match status" value="1"/>
</dbReference>
<dbReference type="EMBL" id="CP019437">
    <property type="protein sequence ID" value="AQS48551.1"/>
    <property type="molecule type" value="Genomic_DNA"/>
</dbReference>
<organism evidence="2 3">
    <name type="scientific">Thioclava nitratireducens</name>
    <dbReference type="NCBI Taxonomy" id="1915078"/>
    <lineage>
        <taxon>Bacteria</taxon>
        <taxon>Pseudomonadati</taxon>
        <taxon>Pseudomonadota</taxon>
        <taxon>Alphaproteobacteria</taxon>
        <taxon>Rhodobacterales</taxon>
        <taxon>Paracoccaceae</taxon>
        <taxon>Thioclava</taxon>
    </lineage>
</organism>
<dbReference type="InterPro" id="IPR006059">
    <property type="entry name" value="SBP"/>
</dbReference>
<keyword evidence="1" id="KW-0732">Signal</keyword>
<dbReference type="Proteomes" id="UP000185622">
    <property type="component" value="Chromosome"/>
</dbReference>